<name>A0A1X0K759_MYCSC</name>
<proteinExistence type="predicted"/>
<feature type="region of interest" description="Disordered" evidence="1">
    <location>
        <begin position="1"/>
        <end position="27"/>
    </location>
</feature>
<accession>A0A1X0K759</accession>
<evidence type="ECO:0000313" key="3">
    <source>
        <dbReference type="Proteomes" id="UP000192601"/>
    </source>
</evidence>
<gene>
    <name evidence="2" type="ORF">BST44_22775</name>
</gene>
<reference evidence="2 3" key="1">
    <citation type="submission" date="2017-02" db="EMBL/GenBank/DDBJ databases">
        <title>The new phylogeny of genus Mycobacterium.</title>
        <authorList>
            <person name="Tortoli E."/>
            <person name="Trovato A."/>
            <person name="Cirillo D.M."/>
        </authorList>
    </citation>
    <scope>NUCLEOTIDE SEQUENCE [LARGE SCALE GENOMIC DNA]</scope>
    <source>
        <strain evidence="2 3">DSM 43992</strain>
    </source>
</reference>
<organism evidence="2 3">
    <name type="scientific">Mycobacterium scrofulaceum</name>
    <dbReference type="NCBI Taxonomy" id="1783"/>
    <lineage>
        <taxon>Bacteria</taxon>
        <taxon>Bacillati</taxon>
        <taxon>Actinomycetota</taxon>
        <taxon>Actinomycetes</taxon>
        <taxon>Mycobacteriales</taxon>
        <taxon>Mycobacteriaceae</taxon>
        <taxon>Mycobacterium</taxon>
    </lineage>
</organism>
<comment type="caution">
    <text evidence="2">The sequence shown here is derived from an EMBL/GenBank/DDBJ whole genome shotgun (WGS) entry which is preliminary data.</text>
</comment>
<dbReference type="EMBL" id="MVIJ01000044">
    <property type="protein sequence ID" value="ORB70857.1"/>
    <property type="molecule type" value="Genomic_DNA"/>
</dbReference>
<dbReference type="Proteomes" id="UP000192601">
    <property type="component" value="Unassembled WGS sequence"/>
</dbReference>
<sequence length="76" mass="8550">MLPPQPSKIGTMTYEGLRPGDTVEWTDEHGRTRSGILQHVGVDDICVVKVWPDDDKPEGEYTVECSKLKRTRHGTV</sequence>
<evidence type="ECO:0000256" key="1">
    <source>
        <dbReference type="SAM" id="MobiDB-lite"/>
    </source>
</evidence>
<evidence type="ECO:0000313" key="2">
    <source>
        <dbReference type="EMBL" id="ORB70857.1"/>
    </source>
</evidence>
<dbReference type="AlphaFoldDB" id="A0A1X0K759"/>
<dbReference type="STRING" id="1783.BST44_22775"/>
<protein>
    <submittedName>
        <fullName evidence="2">Uncharacterized protein</fullName>
    </submittedName>
</protein>
<keyword evidence="3" id="KW-1185">Reference proteome</keyword>